<evidence type="ECO:0000256" key="1">
    <source>
        <dbReference type="ARBA" id="ARBA00004651"/>
    </source>
</evidence>
<comment type="caution">
    <text evidence="10">The sequence shown here is derived from an EMBL/GenBank/DDBJ whole genome shotgun (WGS) entry which is preliminary data.</text>
</comment>
<dbReference type="InterPro" id="IPR011701">
    <property type="entry name" value="MFS"/>
</dbReference>
<dbReference type="RefSeq" id="WP_197013831.1">
    <property type="nucleotide sequence ID" value="NZ_BAABES010000019.1"/>
</dbReference>
<evidence type="ECO:0000256" key="8">
    <source>
        <dbReference type="SAM" id="Phobius"/>
    </source>
</evidence>
<dbReference type="AlphaFoldDB" id="A0A931DPQ9"/>
<organism evidence="10 11">
    <name type="scientific">Actinomadura viridis</name>
    <dbReference type="NCBI Taxonomy" id="58110"/>
    <lineage>
        <taxon>Bacteria</taxon>
        <taxon>Bacillati</taxon>
        <taxon>Actinomycetota</taxon>
        <taxon>Actinomycetes</taxon>
        <taxon>Streptosporangiales</taxon>
        <taxon>Thermomonosporaceae</taxon>
        <taxon>Actinomadura</taxon>
    </lineage>
</organism>
<evidence type="ECO:0000256" key="2">
    <source>
        <dbReference type="ARBA" id="ARBA00022448"/>
    </source>
</evidence>
<dbReference type="Pfam" id="PF07690">
    <property type="entry name" value="MFS_1"/>
    <property type="match status" value="1"/>
</dbReference>
<feature type="transmembrane region" description="Helical" evidence="8">
    <location>
        <begin position="269"/>
        <end position="293"/>
    </location>
</feature>
<feature type="transmembrane region" description="Helical" evidence="8">
    <location>
        <begin position="232"/>
        <end position="248"/>
    </location>
</feature>
<name>A0A931DPQ9_9ACTN</name>
<evidence type="ECO:0000256" key="4">
    <source>
        <dbReference type="ARBA" id="ARBA00022692"/>
    </source>
</evidence>
<evidence type="ECO:0000313" key="10">
    <source>
        <dbReference type="EMBL" id="MBG6091531.1"/>
    </source>
</evidence>
<sequence>MPSDLAARTPARAWWGLAVLLLPALLTSMDLAILFVAGPTIAEALDPTATQWLWMMDVYGFVMAGLLITMGGLGDRVGRRRMLTAGALLFGTASALIAFAPSPGLLILGRALLGVGGATLAPSTLSLIRAMFANEDRRRTAVGAWTVAFTGGSVAGPIVGGVLLEHFWWGSIFLINVPVMALLLVAAPFLIPESRGPARSRFDLPGAAASLLAILSLVYAMKHLTEHGPDGTSATAAALGIVLAAAFVQRQRRAAHPLIDVGLFRVPAFAAAVGANTVAALAAAGVGVLAFTFMQAVHGLSPLQAALWALPTFAGTFAGAGLATVLGPRLGPAALVTSGTAVAAAGFAVISTLEPGTSLWVFVCGYTVLTSGIGIIGTIANDLILGTAPPGRAGVAAGISETGNELGAALGIAVMGTIANTVYRTTMEDTAPPGTAPAALETVAGAAAEEGPAGLLAAASAAYTEATTTAALVSAVLLALVTPLIPIALRRGPGRSGPGRPPSSSTGSREPAR</sequence>
<feature type="transmembrane region" description="Helical" evidence="8">
    <location>
        <begin position="333"/>
        <end position="353"/>
    </location>
</feature>
<dbReference type="PANTHER" id="PTHR42718">
    <property type="entry name" value="MAJOR FACILITATOR SUPERFAMILY MULTIDRUG TRANSPORTER MFSC"/>
    <property type="match status" value="1"/>
</dbReference>
<comment type="subcellular location">
    <subcellularLocation>
        <location evidence="1">Cell membrane</location>
        <topology evidence="1">Multi-pass membrane protein</topology>
    </subcellularLocation>
</comment>
<feature type="transmembrane region" description="Helical" evidence="8">
    <location>
        <begin position="305"/>
        <end position="326"/>
    </location>
</feature>
<dbReference type="Proteomes" id="UP000614047">
    <property type="component" value="Unassembled WGS sequence"/>
</dbReference>
<evidence type="ECO:0000256" key="5">
    <source>
        <dbReference type="ARBA" id="ARBA00022989"/>
    </source>
</evidence>
<keyword evidence="5 8" id="KW-1133">Transmembrane helix</keyword>
<protein>
    <submittedName>
        <fullName evidence="10">DHA2 family multidrug resistance protein-like MFS transporter</fullName>
    </submittedName>
</protein>
<evidence type="ECO:0000256" key="6">
    <source>
        <dbReference type="ARBA" id="ARBA00023136"/>
    </source>
</evidence>
<evidence type="ECO:0000313" key="11">
    <source>
        <dbReference type="Proteomes" id="UP000614047"/>
    </source>
</evidence>
<evidence type="ECO:0000256" key="3">
    <source>
        <dbReference type="ARBA" id="ARBA00022475"/>
    </source>
</evidence>
<dbReference type="PANTHER" id="PTHR42718:SF47">
    <property type="entry name" value="METHYL VIOLOGEN RESISTANCE PROTEIN SMVA"/>
    <property type="match status" value="1"/>
</dbReference>
<dbReference type="EMBL" id="JADOUA010000001">
    <property type="protein sequence ID" value="MBG6091531.1"/>
    <property type="molecule type" value="Genomic_DNA"/>
</dbReference>
<keyword evidence="4 8" id="KW-0812">Transmembrane</keyword>
<keyword evidence="2" id="KW-0813">Transport</keyword>
<feature type="transmembrane region" description="Helical" evidence="8">
    <location>
        <begin position="470"/>
        <end position="489"/>
    </location>
</feature>
<dbReference type="GO" id="GO:0005886">
    <property type="term" value="C:plasma membrane"/>
    <property type="evidence" value="ECO:0007669"/>
    <property type="project" value="UniProtKB-SubCell"/>
</dbReference>
<dbReference type="SUPFAM" id="SSF103473">
    <property type="entry name" value="MFS general substrate transporter"/>
    <property type="match status" value="1"/>
</dbReference>
<accession>A0A931DPQ9</accession>
<proteinExistence type="predicted"/>
<keyword evidence="3" id="KW-1003">Cell membrane</keyword>
<feature type="transmembrane region" description="Helical" evidence="8">
    <location>
        <begin position="140"/>
        <end position="160"/>
    </location>
</feature>
<feature type="transmembrane region" description="Helical" evidence="8">
    <location>
        <begin position="82"/>
        <end position="101"/>
    </location>
</feature>
<feature type="compositionally biased region" description="Low complexity" evidence="7">
    <location>
        <begin position="502"/>
        <end position="513"/>
    </location>
</feature>
<dbReference type="InterPro" id="IPR020846">
    <property type="entry name" value="MFS_dom"/>
</dbReference>
<dbReference type="PROSITE" id="PS50850">
    <property type="entry name" value="MFS"/>
    <property type="match status" value="1"/>
</dbReference>
<feature type="transmembrane region" description="Helical" evidence="8">
    <location>
        <begin position="54"/>
        <end position="73"/>
    </location>
</feature>
<reference evidence="10" key="1">
    <citation type="submission" date="2020-11" db="EMBL/GenBank/DDBJ databases">
        <title>Sequencing the genomes of 1000 actinobacteria strains.</title>
        <authorList>
            <person name="Klenk H.-P."/>
        </authorList>
    </citation>
    <scope>NUCLEOTIDE SEQUENCE</scope>
    <source>
        <strain evidence="10">DSM 43175</strain>
    </source>
</reference>
<feature type="transmembrane region" description="Helical" evidence="8">
    <location>
        <begin position="359"/>
        <end position="385"/>
    </location>
</feature>
<keyword evidence="6 8" id="KW-0472">Membrane</keyword>
<feature type="region of interest" description="Disordered" evidence="7">
    <location>
        <begin position="490"/>
        <end position="513"/>
    </location>
</feature>
<feature type="transmembrane region" description="Helical" evidence="8">
    <location>
        <begin position="202"/>
        <end position="220"/>
    </location>
</feature>
<dbReference type="InterPro" id="IPR036259">
    <property type="entry name" value="MFS_trans_sf"/>
</dbReference>
<feature type="domain" description="Major facilitator superfamily (MFS) profile" evidence="9">
    <location>
        <begin position="16"/>
        <end position="491"/>
    </location>
</feature>
<evidence type="ECO:0000259" key="9">
    <source>
        <dbReference type="PROSITE" id="PS50850"/>
    </source>
</evidence>
<gene>
    <name evidence="10" type="ORF">IW256_005644</name>
</gene>
<keyword evidence="11" id="KW-1185">Reference proteome</keyword>
<dbReference type="Gene3D" id="1.20.1720.10">
    <property type="entry name" value="Multidrug resistance protein D"/>
    <property type="match status" value="2"/>
</dbReference>
<dbReference type="CDD" id="cd17321">
    <property type="entry name" value="MFS_MMR_MDR_like"/>
    <property type="match status" value="1"/>
</dbReference>
<dbReference type="GO" id="GO:0022857">
    <property type="term" value="F:transmembrane transporter activity"/>
    <property type="evidence" value="ECO:0007669"/>
    <property type="project" value="InterPro"/>
</dbReference>
<feature type="transmembrane region" description="Helical" evidence="8">
    <location>
        <begin position="107"/>
        <end position="128"/>
    </location>
</feature>
<evidence type="ECO:0000256" key="7">
    <source>
        <dbReference type="SAM" id="MobiDB-lite"/>
    </source>
</evidence>
<feature type="transmembrane region" description="Helical" evidence="8">
    <location>
        <begin position="166"/>
        <end position="190"/>
    </location>
</feature>